<dbReference type="Proteomes" id="UP000319255">
    <property type="component" value="Unassembled WGS sequence"/>
</dbReference>
<dbReference type="AlphaFoldDB" id="A0A501WKC5"/>
<accession>A0A501WKC5</accession>
<name>A0A501WKC5_9RHOB</name>
<sequence>MMMAQDIKSLRLARGWSQDDLARRLGVDRSTVSRIENGASISGPIKVLLNTLALPESPDHPSGDSARRQRVPASTRRGPAPFRTPTRPSPVITPHSLPRNRRPFSARLPRSVHFRSFSVEFSAHSYRHRTRPCDMGRVTANRLLRAAFPNMRVEERRARAALYTGRTEKTVQNWMDGVHDMKLGDAAMLFPLIAAEKLLKILYHSKD</sequence>
<dbReference type="GO" id="GO:0003677">
    <property type="term" value="F:DNA binding"/>
    <property type="evidence" value="ECO:0007669"/>
    <property type="project" value="InterPro"/>
</dbReference>
<proteinExistence type="predicted"/>
<protein>
    <submittedName>
        <fullName evidence="3">Helix-turn-helix domain-containing protein</fullName>
    </submittedName>
</protein>
<feature type="domain" description="HTH cro/C1-type" evidence="2">
    <location>
        <begin position="7"/>
        <end position="38"/>
    </location>
</feature>
<dbReference type="SUPFAM" id="SSF47413">
    <property type="entry name" value="lambda repressor-like DNA-binding domains"/>
    <property type="match status" value="1"/>
</dbReference>
<keyword evidence="4" id="KW-1185">Reference proteome</keyword>
<feature type="compositionally biased region" description="Basic and acidic residues" evidence="1">
    <location>
        <begin position="57"/>
        <end position="67"/>
    </location>
</feature>
<feature type="region of interest" description="Disordered" evidence="1">
    <location>
        <begin position="54"/>
        <end position="103"/>
    </location>
</feature>
<dbReference type="EMBL" id="VFRP01000012">
    <property type="protein sequence ID" value="TPE49959.1"/>
    <property type="molecule type" value="Genomic_DNA"/>
</dbReference>
<dbReference type="Gene3D" id="1.10.260.40">
    <property type="entry name" value="lambda repressor-like DNA-binding domains"/>
    <property type="match status" value="1"/>
</dbReference>
<reference evidence="3 4" key="1">
    <citation type="submission" date="2019-06" db="EMBL/GenBank/DDBJ databases">
        <title>A novel bacterium of genus Amaricoccus, isolated from marine sediment.</title>
        <authorList>
            <person name="Huang H."/>
            <person name="Mo K."/>
            <person name="Hu Y."/>
        </authorList>
    </citation>
    <scope>NUCLEOTIDE SEQUENCE [LARGE SCALE GENOMIC DNA]</scope>
    <source>
        <strain evidence="3 4">HB172011</strain>
    </source>
</reference>
<gene>
    <name evidence="3" type="ORF">FJM51_13475</name>
</gene>
<dbReference type="PROSITE" id="PS50943">
    <property type="entry name" value="HTH_CROC1"/>
    <property type="match status" value="1"/>
</dbReference>
<dbReference type="InterPro" id="IPR010982">
    <property type="entry name" value="Lambda_DNA-bd_dom_sf"/>
</dbReference>
<dbReference type="Pfam" id="PF01381">
    <property type="entry name" value="HTH_3"/>
    <property type="match status" value="1"/>
</dbReference>
<evidence type="ECO:0000259" key="2">
    <source>
        <dbReference type="PROSITE" id="PS50943"/>
    </source>
</evidence>
<organism evidence="3 4">
    <name type="scientific">Amaricoccus solimangrovi</name>
    <dbReference type="NCBI Taxonomy" id="2589815"/>
    <lineage>
        <taxon>Bacteria</taxon>
        <taxon>Pseudomonadati</taxon>
        <taxon>Pseudomonadota</taxon>
        <taxon>Alphaproteobacteria</taxon>
        <taxon>Rhodobacterales</taxon>
        <taxon>Paracoccaceae</taxon>
        <taxon>Amaricoccus</taxon>
    </lineage>
</organism>
<evidence type="ECO:0000256" key="1">
    <source>
        <dbReference type="SAM" id="MobiDB-lite"/>
    </source>
</evidence>
<dbReference type="InterPro" id="IPR001387">
    <property type="entry name" value="Cro/C1-type_HTH"/>
</dbReference>
<dbReference type="OrthoDB" id="3034420at2"/>
<comment type="caution">
    <text evidence="3">The sequence shown here is derived from an EMBL/GenBank/DDBJ whole genome shotgun (WGS) entry which is preliminary data.</text>
</comment>
<evidence type="ECO:0000313" key="3">
    <source>
        <dbReference type="EMBL" id="TPE49959.1"/>
    </source>
</evidence>
<dbReference type="CDD" id="cd00093">
    <property type="entry name" value="HTH_XRE"/>
    <property type="match status" value="1"/>
</dbReference>
<dbReference type="SMART" id="SM00530">
    <property type="entry name" value="HTH_XRE"/>
    <property type="match status" value="1"/>
</dbReference>
<evidence type="ECO:0000313" key="4">
    <source>
        <dbReference type="Proteomes" id="UP000319255"/>
    </source>
</evidence>